<feature type="transmembrane region" description="Helical" evidence="10">
    <location>
        <begin position="178"/>
        <end position="200"/>
    </location>
</feature>
<dbReference type="Proteomes" id="UP000678513">
    <property type="component" value="Chromosome"/>
</dbReference>
<name>A0ABX7Y692_9ACTN</name>
<dbReference type="PANTHER" id="PTHR10110">
    <property type="entry name" value="SODIUM/HYDROGEN EXCHANGER"/>
    <property type="match status" value="1"/>
</dbReference>
<keyword evidence="3 10" id="KW-1003">Cell membrane</keyword>
<dbReference type="RefSeq" id="WP_212324566.1">
    <property type="nucleotide sequence ID" value="NZ_AP024463.1"/>
</dbReference>
<comment type="subcellular location">
    <subcellularLocation>
        <location evidence="1 10">Cell membrane</location>
        <topology evidence="1 10">Multi-pass membrane protein</topology>
    </subcellularLocation>
</comment>
<feature type="domain" description="Cation/H+ exchanger transmembrane" evidence="11">
    <location>
        <begin position="13"/>
        <end position="399"/>
    </location>
</feature>
<dbReference type="InterPro" id="IPR006153">
    <property type="entry name" value="Cation/H_exchanger_TM"/>
</dbReference>
<protein>
    <submittedName>
        <fullName evidence="12">Na+/H+ antiporter</fullName>
    </submittedName>
</protein>
<gene>
    <name evidence="12" type="ORF">J5A65_01895</name>
</gene>
<dbReference type="InterPro" id="IPR004705">
    <property type="entry name" value="Cation/H_exchanger_CPA1_bac"/>
</dbReference>
<feature type="transmembrane region" description="Helical" evidence="10">
    <location>
        <begin position="109"/>
        <end position="131"/>
    </location>
</feature>
<evidence type="ECO:0000256" key="9">
    <source>
        <dbReference type="ARBA" id="ARBA00023201"/>
    </source>
</evidence>
<evidence type="ECO:0000256" key="6">
    <source>
        <dbReference type="ARBA" id="ARBA00023053"/>
    </source>
</evidence>
<dbReference type="PANTHER" id="PTHR10110:SF86">
    <property type="entry name" value="SODIUM_HYDROGEN EXCHANGER 7"/>
    <property type="match status" value="1"/>
</dbReference>
<evidence type="ECO:0000256" key="2">
    <source>
        <dbReference type="ARBA" id="ARBA00022448"/>
    </source>
</evidence>
<evidence type="ECO:0000256" key="10">
    <source>
        <dbReference type="RuleBase" id="RU366002"/>
    </source>
</evidence>
<feature type="transmembrane region" description="Helical" evidence="10">
    <location>
        <begin position="377"/>
        <end position="396"/>
    </location>
</feature>
<evidence type="ECO:0000256" key="5">
    <source>
        <dbReference type="ARBA" id="ARBA00022989"/>
    </source>
</evidence>
<evidence type="ECO:0000256" key="7">
    <source>
        <dbReference type="ARBA" id="ARBA00023065"/>
    </source>
</evidence>
<sequence>MEGLIVVVSVGAAVVAGNALAPILRLPVPLTQVLLGFLVAFIPGLEHLGMPHEVVLMLFLPALLFWESLTTSKNAIRRDLRGILITSTVFVVATAFAVAWIASSLGIPWAAALILGAAVAPPDATAAAALAKGLPQRQFMLLKAESLTNDGTALVVYAIAVGIALGGHYTPWDITRMALVSFLGGILVGILMAAVAYPVLSRLRDPIVLNMALIVTPYAAYLTAEQIHASGVLAVVVAGLIISAFSNRLSTPESRTQAEHAWPLATSLLNGALFLLIGVETQSLVFRFQPAELLALAGIAVAVAVTLVVSRFLFLQLTVMIIRSLDRRPEQRQRRMSYRARLVSGVSAFRGAVSLAIALSIPLTMNDGSPFPYRDEVVLIAALAIIIGIAVQGPLLPKVIAWAARGGHAGDQEEKELSEEQRITEARLAILAVVRPELPDLAEQAGVSPWVAEEMADRIDTIAAHMNAGDDDDEAEGLSEVAALERLHLAVIARKREILGQLVRERQIDDETARIIRARMDLEEIHRNGYLPYE</sequence>
<comment type="function">
    <text evidence="10">Na(+)/H(+) antiporter that extrudes sodium in exchange for external protons.</text>
</comment>
<keyword evidence="2 10" id="KW-0813">Transport</keyword>
<feature type="transmembrane region" description="Helical" evidence="10">
    <location>
        <begin position="299"/>
        <end position="322"/>
    </location>
</feature>
<feature type="transmembrane region" description="Helical" evidence="10">
    <location>
        <begin position="261"/>
        <end position="279"/>
    </location>
</feature>
<evidence type="ECO:0000256" key="3">
    <source>
        <dbReference type="ARBA" id="ARBA00022475"/>
    </source>
</evidence>
<keyword evidence="4 10" id="KW-0812">Transmembrane</keyword>
<feature type="transmembrane region" description="Helical" evidence="10">
    <location>
        <begin position="49"/>
        <end position="70"/>
    </location>
</feature>
<evidence type="ECO:0000256" key="1">
    <source>
        <dbReference type="ARBA" id="ARBA00004651"/>
    </source>
</evidence>
<dbReference type="InterPro" id="IPR038770">
    <property type="entry name" value="Na+/solute_symporter_sf"/>
</dbReference>
<keyword evidence="13" id="KW-1185">Reference proteome</keyword>
<evidence type="ECO:0000259" key="11">
    <source>
        <dbReference type="Pfam" id="PF00999"/>
    </source>
</evidence>
<organism evidence="12 13">
    <name type="scientific">Arachnia rubra</name>
    <dbReference type="NCBI Taxonomy" id="1547448"/>
    <lineage>
        <taxon>Bacteria</taxon>
        <taxon>Bacillati</taxon>
        <taxon>Actinomycetota</taxon>
        <taxon>Actinomycetes</taxon>
        <taxon>Propionibacteriales</taxon>
        <taxon>Propionibacteriaceae</taxon>
        <taxon>Arachnia</taxon>
    </lineage>
</organism>
<feature type="transmembrane region" description="Helical" evidence="10">
    <location>
        <begin position="152"/>
        <end position="172"/>
    </location>
</feature>
<feature type="transmembrane region" description="Helical" evidence="10">
    <location>
        <begin position="82"/>
        <end position="103"/>
    </location>
</feature>
<feature type="transmembrane region" description="Helical" evidence="10">
    <location>
        <begin position="207"/>
        <end position="224"/>
    </location>
</feature>
<proteinExistence type="inferred from homology"/>
<keyword evidence="10" id="KW-0050">Antiport</keyword>
<comment type="similarity">
    <text evidence="10">Belongs to the monovalent cation:proton antiporter 1 (CPA1) transporter (TC 2.A.36) family.</text>
</comment>
<evidence type="ECO:0000313" key="13">
    <source>
        <dbReference type="Proteomes" id="UP000678513"/>
    </source>
</evidence>
<keyword evidence="9 10" id="KW-0739">Sodium transport</keyword>
<dbReference type="EMBL" id="CP072384">
    <property type="protein sequence ID" value="QUC08526.1"/>
    <property type="molecule type" value="Genomic_DNA"/>
</dbReference>
<evidence type="ECO:0000256" key="4">
    <source>
        <dbReference type="ARBA" id="ARBA00022692"/>
    </source>
</evidence>
<dbReference type="InterPro" id="IPR018422">
    <property type="entry name" value="Cation/H_exchanger_CPA1"/>
</dbReference>
<keyword evidence="6 10" id="KW-0915">Sodium</keyword>
<reference evidence="12 13" key="1">
    <citation type="submission" date="2021-03" db="EMBL/GenBank/DDBJ databases">
        <title>Human Oral Microbial Genomes.</title>
        <authorList>
            <person name="Johnston C.D."/>
            <person name="Chen T."/>
            <person name="Dewhirst F.E."/>
        </authorList>
    </citation>
    <scope>NUCLEOTIDE SEQUENCE [LARGE SCALE GENOMIC DNA]</scope>
    <source>
        <strain evidence="12 13">DSMZ 100122</strain>
    </source>
</reference>
<feature type="transmembrane region" description="Helical" evidence="10">
    <location>
        <begin position="342"/>
        <end position="365"/>
    </location>
</feature>
<feature type="transmembrane region" description="Helical" evidence="10">
    <location>
        <begin position="230"/>
        <end position="249"/>
    </location>
</feature>
<dbReference type="Pfam" id="PF00999">
    <property type="entry name" value="Na_H_Exchanger"/>
    <property type="match status" value="1"/>
</dbReference>
<accession>A0ABX7Y692</accession>
<keyword evidence="5 10" id="KW-1133">Transmembrane helix</keyword>
<evidence type="ECO:0000313" key="12">
    <source>
        <dbReference type="EMBL" id="QUC08526.1"/>
    </source>
</evidence>
<evidence type="ECO:0000256" key="8">
    <source>
        <dbReference type="ARBA" id="ARBA00023136"/>
    </source>
</evidence>
<keyword evidence="7 10" id="KW-0406">Ion transport</keyword>
<keyword evidence="8 10" id="KW-0472">Membrane</keyword>
<dbReference type="Gene3D" id="1.20.1530.20">
    <property type="match status" value="1"/>
</dbReference>
<dbReference type="NCBIfam" id="TIGR00831">
    <property type="entry name" value="a_cpa1"/>
    <property type="match status" value="1"/>
</dbReference>